<dbReference type="Pfam" id="PF25273">
    <property type="entry name" value="DUF7869"/>
    <property type="match status" value="1"/>
</dbReference>
<dbReference type="EMBL" id="OV170223">
    <property type="protein sequence ID" value="CAH0721913.1"/>
    <property type="molecule type" value="Genomic_DNA"/>
</dbReference>
<proteinExistence type="predicted"/>
<name>A0A8J9VHX5_9NEOP</name>
<dbReference type="InterPro" id="IPR057191">
    <property type="entry name" value="DUF7869"/>
</dbReference>
<sequence>MKHIVVWANCAAQNKNWAFMCFLVNIVNSQLIAAESITVKYFEPGHTFMSADSFHHQVEMALKKKKKVVKVMTVSDFYSYEDVSSQHKIRNVEPRVYLKDIMAVRAERGAFTIKQRATHVSDWKELDFLQVKIIKNKCFPNFANKNSSRGITKERKDRIIADLVPLMPETRRGFWLNLPETTRASNLD</sequence>
<protein>
    <recommendedName>
        <fullName evidence="1">DUF7869 domain-containing protein</fullName>
    </recommendedName>
</protein>
<dbReference type="Proteomes" id="UP000838878">
    <property type="component" value="Chromosome 3"/>
</dbReference>
<reference evidence="2" key="1">
    <citation type="submission" date="2021-12" db="EMBL/GenBank/DDBJ databases">
        <authorList>
            <person name="Martin H S."/>
        </authorList>
    </citation>
    <scope>NUCLEOTIDE SEQUENCE</scope>
</reference>
<dbReference type="OrthoDB" id="6781302at2759"/>
<feature type="non-terminal residue" evidence="2">
    <location>
        <position position="188"/>
    </location>
</feature>
<accession>A0A8J9VHX5</accession>
<organism evidence="2 3">
    <name type="scientific">Brenthis ino</name>
    <name type="common">lesser marbled fritillary</name>
    <dbReference type="NCBI Taxonomy" id="405034"/>
    <lineage>
        <taxon>Eukaryota</taxon>
        <taxon>Metazoa</taxon>
        <taxon>Ecdysozoa</taxon>
        <taxon>Arthropoda</taxon>
        <taxon>Hexapoda</taxon>
        <taxon>Insecta</taxon>
        <taxon>Pterygota</taxon>
        <taxon>Neoptera</taxon>
        <taxon>Endopterygota</taxon>
        <taxon>Lepidoptera</taxon>
        <taxon>Glossata</taxon>
        <taxon>Ditrysia</taxon>
        <taxon>Papilionoidea</taxon>
        <taxon>Nymphalidae</taxon>
        <taxon>Heliconiinae</taxon>
        <taxon>Argynnini</taxon>
        <taxon>Brenthis</taxon>
    </lineage>
</organism>
<evidence type="ECO:0000259" key="1">
    <source>
        <dbReference type="Pfam" id="PF25273"/>
    </source>
</evidence>
<evidence type="ECO:0000313" key="2">
    <source>
        <dbReference type="EMBL" id="CAH0721913.1"/>
    </source>
</evidence>
<keyword evidence="3" id="KW-1185">Reference proteome</keyword>
<gene>
    <name evidence="2" type="ORF">BINO364_LOCUS7948</name>
</gene>
<feature type="domain" description="DUF7869" evidence="1">
    <location>
        <begin position="9"/>
        <end position="77"/>
    </location>
</feature>
<dbReference type="AlphaFoldDB" id="A0A8J9VHX5"/>
<evidence type="ECO:0000313" key="3">
    <source>
        <dbReference type="Proteomes" id="UP000838878"/>
    </source>
</evidence>